<dbReference type="Pfam" id="PF10584">
    <property type="entry name" value="Proteasome_A_N"/>
    <property type="match status" value="1"/>
</dbReference>
<dbReference type="GO" id="GO:0019773">
    <property type="term" value="C:proteasome core complex, alpha-subunit complex"/>
    <property type="evidence" value="ECO:0007669"/>
    <property type="project" value="InterPro"/>
</dbReference>
<proteinExistence type="predicted"/>
<organism evidence="4 5">
    <name type="scientific">Fistulifera solaris</name>
    <name type="common">Oleaginous diatom</name>
    <dbReference type="NCBI Taxonomy" id="1519565"/>
    <lineage>
        <taxon>Eukaryota</taxon>
        <taxon>Sar</taxon>
        <taxon>Stramenopiles</taxon>
        <taxon>Ochrophyta</taxon>
        <taxon>Bacillariophyta</taxon>
        <taxon>Bacillariophyceae</taxon>
        <taxon>Bacillariophycidae</taxon>
        <taxon>Naviculales</taxon>
        <taxon>Naviculaceae</taxon>
        <taxon>Fistulifera</taxon>
    </lineage>
</organism>
<sequence>MRCFKTKMWSSRDLLYCALLICILPPFSLAASPYNAYQYDMTDAQFTPDGRLLQVEYASAAADHSSPVVVQPLDSDLCLVCTTHRAGVYTERLVLIPTGSWTTKQPPVVVALSGILADNMALLEVLQEKRWEQMQLYETPLSAQQVAQAMADECQKKAFGGGIRPFGATLLVCGMDGVYQTDPSGGILETSYDNLLRQESQKSVVVGGAANSVRSLKRQLAAVLTNDNIRKQIMEILSLLRSEQKNRLPDKDEMELEAVLISKSRGVLKLTAEQIENFGKEQ</sequence>
<keyword evidence="1" id="KW-0647">Proteasome</keyword>
<dbReference type="InterPro" id="IPR001353">
    <property type="entry name" value="Proteasome_sua/b"/>
</dbReference>
<evidence type="ECO:0000256" key="2">
    <source>
        <dbReference type="SAM" id="SignalP"/>
    </source>
</evidence>
<comment type="caution">
    <text evidence="4">The sequence shown here is derived from an EMBL/GenBank/DDBJ whole genome shotgun (WGS) entry which is preliminary data.</text>
</comment>
<evidence type="ECO:0000313" key="4">
    <source>
        <dbReference type="EMBL" id="GAX29520.1"/>
    </source>
</evidence>
<name>A0A1Z5KT52_FISSO</name>
<dbReference type="OrthoDB" id="47356at2759"/>
<evidence type="ECO:0000256" key="1">
    <source>
        <dbReference type="ARBA" id="ARBA00022942"/>
    </source>
</evidence>
<feature type="signal peptide" evidence="2">
    <location>
        <begin position="1"/>
        <end position="30"/>
    </location>
</feature>
<reference evidence="4 5" key="1">
    <citation type="journal article" date="2015" name="Plant Cell">
        <title>Oil accumulation by the oleaginous diatom Fistulifera solaris as revealed by the genome and transcriptome.</title>
        <authorList>
            <person name="Tanaka T."/>
            <person name="Maeda Y."/>
            <person name="Veluchamy A."/>
            <person name="Tanaka M."/>
            <person name="Abida H."/>
            <person name="Marechal E."/>
            <person name="Bowler C."/>
            <person name="Muto M."/>
            <person name="Sunaga Y."/>
            <person name="Tanaka M."/>
            <person name="Yoshino T."/>
            <person name="Taniguchi T."/>
            <person name="Fukuda Y."/>
            <person name="Nemoto M."/>
            <person name="Matsumoto M."/>
            <person name="Wong P.S."/>
            <person name="Aburatani S."/>
            <person name="Fujibuchi W."/>
        </authorList>
    </citation>
    <scope>NUCLEOTIDE SEQUENCE [LARGE SCALE GENOMIC DNA]</scope>
    <source>
        <strain evidence="4 5">JPCC DA0580</strain>
    </source>
</reference>
<dbReference type="InterPro" id="IPR000426">
    <property type="entry name" value="Proteasome_asu_N"/>
</dbReference>
<accession>A0A1Z5KT52</accession>
<dbReference type="InParanoid" id="A0A1Z5KT52"/>
<dbReference type="AlphaFoldDB" id="A0A1Z5KT52"/>
<evidence type="ECO:0000313" key="5">
    <source>
        <dbReference type="Proteomes" id="UP000198406"/>
    </source>
</evidence>
<protein>
    <recommendedName>
        <fullName evidence="3">Proteasome alpha-type subunits domain-containing protein</fullName>
    </recommendedName>
</protein>
<dbReference type="SUPFAM" id="SSF56235">
    <property type="entry name" value="N-terminal nucleophile aminohydrolases (Ntn hydrolases)"/>
    <property type="match status" value="1"/>
</dbReference>
<dbReference type="Gene3D" id="3.60.20.10">
    <property type="entry name" value="Glutamine Phosphoribosylpyrophosphate, subunit 1, domain 1"/>
    <property type="match status" value="1"/>
</dbReference>
<keyword evidence="2" id="KW-0732">Signal</keyword>
<dbReference type="EMBL" id="BDSP01000291">
    <property type="protein sequence ID" value="GAX29520.1"/>
    <property type="molecule type" value="Genomic_DNA"/>
</dbReference>
<feature type="chain" id="PRO_5012622480" description="Proteasome alpha-type subunits domain-containing protein" evidence="2">
    <location>
        <begin position="31"/>
        <end position="282"/>
    </location>
</feature>
<dbReference type="Proteomes" id="UP000198406">
    <property type="component" value="Unassembled WGS sequence"/>
</dbReference>
<dbReference type="GO" id="GO:0006511">
    <property type="term" value="P:ubiquitin-dependent protein catabolic process"/>
    <property type="evidence" value="ECO:0007669"/>
    <property type="project" value="InterPro"/>
</dbReference>
<feature type="domain" description="Proteasome alpha-type subunits" evidence="3">
    <location>
        <begin position="39"/>
        <end position="61"/>
    </location>
</feature>
<dbReference type="SMART" id="SM00948">
    <property type="entry name" value="Proteasome_A_N"/>
    <property type="match status" value="1"/>
</dbReference>
<dbReference type="InterPro" id="IPR050115">
    <property type="entry name" value="Proteasome_alpha"/>
</dbReference>
<evidence type="ECO:0000259" key="3">
    <source>
        <dbReference type="SMART" id="SM00948"/>
    </source>
</evidence>
<dbReference type="Pfam" id="PF00227">
    <property type="entry name" value="Proteasome"/>
    <property type="match status" value="1"/>
</dbReference>
<gene>
    <name evidence="4" type="ORF">FisN_36Hh014</name>
</gene>
<keyword evidence="5" id="KW-1185">Reference proteome</keyword>
<dbReference type="InterPro" id="IPR029055">
    <property type="entry name" value="Ntn_hydrolases_N"/>
</dbReference>
<dbReference type="PANTHER" id="PTHR11599">
    <property type="entry name" value="PROTEASOME SUBUNIT ALPHA/BETA"/>
    <property type="match status" value="1"/>
</dbReference>